<organism evidence="1">
    <name type="scientific">Vibrio cholerae</name>
    <dbReference type="NCBI Taxonomy" id="666"/>
    <lineage>
        <taxon>Bacteria</taxon>
        <taxon>Pseudomonadati</taxon>
        <taxon>Pseudomonadota</taxon>
        <taxon>Gammaproteobacteria</taxon>
        <taxon>Vibrionales</taxon>
        <taxon>Vibrionaceae</taxon>
        <taxon>Vibrio</taxon>
    </lineage>
</organism>
<accession>H9L3Y4</accession>
<dbReference type="PATRIC" id="fig|666.1989.peg.2538"/>
<reference evidence="1" key="1">
    <citation type="thesis" date="2000" institute="Pos-graduacao em Genetica" country="UFRJ">
        <title>Construction of a Vibrio cholerae El Tor gene library and identification of in vivo induced genes in an estuarine system with the clam Anomalocardia brasiliana.</title>
        <authorList>
            <person name="Soares C.A.G."/>
        </authorList>
    </citation>
    <scope>NUCLEOTIDE SEQUENCE</scope>
    <source>
        <strain evidence="1">C3294</strain>
    </source>
</reference>
<reference evidence="1" key="2">
    <citation type="submission" date="2001-12" db="EMBL/GenBank/DDBJ databases">
        <title>Identification of two Vibrio cholerae El Tor genes induced in the estuarine environment.</title>
        <authorList>
            <person name="Soares C.A.G."/>
            <person name="DiRita V.J."/>
            <person name="Santos E.O."/>
            <person name="Coelho A."/>
        </authorList>
    </citation>
    <scope>NUCLEOTIDE SEQUENCE</scope>
    <source>
        <strain evidence="1">C3294</strain>
    </source>
</reference>
<dbReference type="EMBL" id="AF459402">
    <property type="protein sequence ID" value="AAL66731.1"/>
    <property type="molecule type" value="Genomic_DNA"/>
</dbReference>
<proteinExistence type="predicted"/>
<evidence type="ECO:0000313" key="1">
    <source>
        <dbReference type="EMBL" id="AAL66731.1"/>
    </source>
</evidence>
<sequence>MLFIGQASPLAAHYTGIFFSSKRLLFLVDEKNWSIAPRFVH</sequence>
<name>H9L3Y4_VIBCL</name>
<dbReference type="PIR" id="D82370">
    <property type="entry name" value="D82370"/>
</dbReference>
<dbReference type="AlphaFoldDB" id="H9L3Y4"/>
<protein>
    <submittedName>
        <fullName evidence="1">Uncharacterized protein</fullName>
    </submittedName>
</protein>